<reference evidence="2 3" key="1">
    <citation type="submission" date="2023-03" db="EMBL/GenBank/DDBJ databases">
        <title>Draft genome sequence of Thalassotalea insulae KCTC 62186T.</title>
        <authorList>
            <person name="Sawabe T."/>
        </authorList>
    </citation>
    <scope>NUCLEOTIDE SEQUENCE [LARGE SCALE GENOMIC DNA]</scope>
    <source>
        <strain evidence="2 3">KCTC 62186</strain>
    </source>
</reference>
<dbReference type="InterPro" id="IPR041667">
    <property type="entry name" value="Cupin_8"/>
</dbReference>
<dbReference type="PANTHER" id="PTHR12461">
    <property type="entry name" value="HYPOXIA-INDUCIBLE FACTOR 1 ALPHA INHIBITOR-RELATED"/>
    <property type="match status" value="1"/>
</dbReference>
<dbReference type="EMBL" id="BSST01000001">
    <property type="protein sequence ID" value="GLX78600.1"/>
    <property type="molecule type" value="Genomic_DNA"/>
</dbReference>
<name>A0ABQ6GRN1_9GAMM</name>
<proteinExistence type="predicted"/>
<dbReference type="SMART" id="SM00558">
    <property type="entry name" value="JmjC"/>
    <property type="match status" value="1"/>
</dbReference>
<sequence>MSSAPLKRHLPKFLDENYNDFLNQSANPNIWISNKITVATHFDVPDNIACCISGKRKFTLFPPEQISNLYVGPLDITPAGQPISLVDIRNPDYQQFPKFKQALKQALIAELTPGDALYIPSLWWHNVESLDHFNVLLTFFHDATPPHYGSALNSLLHGLMSIRNLPPHKKHAWQSFFNHYIFSDSRQRDLHIPAERLGILGQQTPEISNALKKILTMSMN</sequence>
<dbReference type="PANTHER" id="PTHR12461:SF105">
    <property type="entry name" value="HYPOXIA-INDUCIBLE FACTOR 1-ALPHA INHIBITOR"/>
    <property type="match status" value="1"/>
</dbReference>
<dbReference type="SUPFAM" id="SSF51197">
    <property type="entry name" value="Clavaminate synthase-like"/>
    <property type="match status" value="1"/>
</dbReference>
<feature type="domain" description="JmjC" evidence="1">
    <location>
        <begin position="2"/>
        <end position="156"/>
    </location>
</feature>
<gene>
    <name evidence="2" type="ORF">tinsulaeT_19400</name>
</gene>
<dbReference type="Gene3D" id="2.60.120.10">
    <property type="entry name" value="Jelly Rolls"/>
    <property type="match status" value="1"/>
</dbReference>
<accession>A0ABQ6GRN1</accession>
<dbReference type="InterPro" id="IPR003347">
    <property type="entry name" value="JmjC_dom"/>
</dbReference>
<evidence type="ECO:0000313" key="3">
    <source>
        <dbReference type="Proteomes" id="UP001157186"/>
    </source>
</evidence>
<dbReference type="Proteomes" id="UP001157186">
    <property type="component" value="Unassembled WGS sequence"/>
</dbReference>
<dbReference type="Pfam" id="PF13621">
    <property type="entry name" value="Cupin_8"/>
    <property type="match status" value="1"/>
</dbReference>
<comment type="caution">
    <text evidence="2">The sequence shown here is derived from an EMBL/GenBank/DDBJ whole genome shotgun (WGS) entry which is preliminary data.</text>
</comment>
<keyword evidence="3" id="KW-1185">Reference proteome</keyword>
<evidence type="ECO:0000259" key="1">
    <source>
        <dbReference type="PROSITE" id="PS51184"/>
    </source>
</evidence>
<dbReference type="PROSITE" id="PS51184">
    <property type="entry name" value="JMJC"/>
    <property type="match status" value="1"/>
</dbReference>
<evidence type="ECO:0000313" key="2">
    <source>
        <dbReference type="EMBL" id="GLX78600.1"/>
    </source>
</evidence>
<dbReference type="InterPro" id="IPR014710">
    <property type="entry name" value="RmlC-like_jellyroll"/>
</dbReference>
<protein>
    <recommendedName>
        <fullName evidence="1">JmjC domain-containing protein</fullName>
    </recommendedName>
</protein>
<organism evidence="2 3">
    <name type="scientific">Thalassotalea insulae</name>
    <dbReference type="NCBI Taxonomy" id="2056778"/>
    <lineage>
        <taxon>Bacteria</taxon>
        <taxon>Pseudomonadati</taxon>
        <taxon>Pseudomonadota</taxon>
        <taxon>Gammaproteobacteria</taxon>
        <taxon>Alteromonadales</taxon>
        <taxon>Colwelliaceae</taxon>
        <taxon>Thalassotalea</taxon>
    </lineage>
</organism>